<gene>
    <name evidence="2" type="ORF">KC614_02770</name>
</gene>
<keyword evidence="1" id="KW-1133">Transmembrane helix</keyword>
<evidence type="ECO:0008006" key="4">
    <source>
        <dbReference type="Google" id="ProtNLM"/>
    </source>
</evidence>
<dbReference type="Proteomes" id="UP000751518">
    <property type="component" value="Unassembled WGS sequence"/>
</dbReference>
<proteinExistence type="predicted"/>
<evidence type="ECO:0000256" key="1">
    <source>
        <dbReference type="SAM" id="Phobius"/>
    </source>
</evidence>
<reference evidence="2" key="1">
    <citation type="submission" date="2020-04" db="EMBL/GenBank/DDBJ databases">
        <authorList>
            <person name="Zhang T."/>
        </authorList>
    </citation>
    <scope>NUCLEOTIDE SEQUENCE</scope>
    <source>
        <strain evidence="2">HKST-UBA03</strain>
    </source>
</reference>
<evidence type="ECO:0000313" key="2">
    <source>
        <dbReference type="EMBL" id="MCA9392102.1"/>
    </source>
</evidence>
<dbReference type="SUPFAM" id="SSF63825">
    <property type="entry name" value="YWTD domain"/>
    <property type="match status" value="1"/>
</dbReference>
<reference evidence="2" key="2">
    <citation type="journal article" date="2021" name="Microbiome">
        <title>Successional dynamics and alternative stable states in a saline activated sludge microbial community over 9 years.</title>
        <authorList>
            <person name="Wang Y."/>
            <person name="Ye J."/>
            <person name="Ju F."/>
            <person name="Liu L."/>
            <person name="Boyd J.A."/>
            <person name="Deng Y."/>
            <person name="Parks D.H."/>
            <person name="Jiang X."/>
            <person name="Yin X."/>
            <person name="Woodcroft B.J."/>
            <person name="Tyson G.W."/>
            <person name="Hugenholtz P."/>
            <person name="Polz M.F."/>
            <person name="Zhang T."/>
        </authorList>
    </citation>
    <scope>NUCLEOTIDE SEQUENCE</scope>
    <source>
        <strain evidence="2">HKST-UBA03</strain>
    </source>
</reference>
<keyword evidence="1" id="KW-0812">Transmembrane</keyword>
<feature type="transmembrane region" description="Helical" evidence="1">
    <location>
        <begin position="276"/>
        <end position="295"/>
    </location>
</feature>
<keyword evidence="1" id="KW-0472">Membrane</keyword>
<name>A0A955LJX8_UNCKA</name>
<organism evidence="2 3">
    <name type="scientific">candidate division WWE3 bacterium</name>
    <dbReference type="NCBI Taxonomy" id="2053526"/>
    <lineage>
        <taxon>Bacteria</taxon>
        <taxon>Katanobacteria</taxon>
    </lineage>
</organism>
<dbReference type="EMBL" id="JAGQKZ010000020">
    <property type="protein sequence ID" value="MCA9392102.1"/>
    <property type="molecule type" value="Genomic_DNA"/>
</dbReference>
<comment type="caution">
    <text evidence="2">The sequence shown here is derived from an EMBL/GenBank/DDBJ whole genome shotgun (WGS) entry which is preliminary data.</text>
</comment>
<sequence>MDQTVTVLLKKLSTGTASEDVSPYQDIYTYEPISDDERVRRGTLIVLLELFSRGESDIDFAQLARNVFSTVQDEYSEKEVGSTLEVLEHACEEGARRIEVLANNRVSGKLGACAIWGKSLIYANPHGLAIGIRRNNEYYELDQPNFGTELIKDDDLIIIATSKIYNEKIAPMLREQPEIRNDNFANALEGALDHNPGQPYDVALLCLAGISQVPGEEEIIEIHYPEELKRSSKSKKPGGPGLFSRLNNLIAKLVPRAISSPTIYIKSGFGNRKRRVAVVAVILLALFGTVTYTMLRNKNEEAETQYTEVINTAGQELQRAEQLSQLNPSEALTIVNAVSDSLGEVMGVRDEDAANVAALQEKVAQITNQIFNVTPVEINATTIPPELEDTLLTVNDAGVLNKMSNPVVNKSEDWVSPVSATMYFDNIYVLDSGANAIWKYIGGNDTTTPQNYLTETTNLQNAIDLAIDGSVYVLMPNNIALFTLGKREPFGLTGVFPSIKSSSRITTAVESKYLFVSTDKGIAVFTKEGRFNRLYQGDHLDSVQRLVLNEEHTIMYVLADDAWWSFTLVPE</sequence>
<evidence type="ECO:0000313" key="3">
    <source>
        <dbReference type="Proteomes" id="UP000751518"/>
    </source>
</evidence>
<accession>A0A955LJX8</accession>
<dbReference type="AlphaFoldDB" id="A0A955LJX8"/>
<protein>
    <recommendedName>
        <fullName evidence="4">PPM-type phosphatase domain-containing protein</fullName>
    </recommendedName>
</protein>